<evidence type="ECO:0000313" key="5">
    <source>
        <dbReference type="WBParaSite" id="SBAD_0001329101-mRNA-1"/>
    </source>
</evidence>
<evidence type="ECO:0000259" key="2">
    <source>
        <dbReference type="Pfam" id="PF23083"/>
    </source>
</evidence>
<dbReference type="PANTHER" id="PTHR46005:SF4">
    <property type="entry name" value="RHO GTPASE-ACTIVATING PROTEIN 190"/>
    <property type="match status" value="1"/>
</dbReference>
<dbReference type="GO" id="GO:0005096">
    <property type="term" value="F:GTPase activator activity"/>
    <property type="evidence" value="ECO:0007669"/>
    <property type="project" value="TreeGrafter"/>
</dbReference>
<keyword evidence="4" id="KW-1185">Reference proteome</keyword>
<proteinExistence type="predicted"/>
<dbReference type="InterPro" id="IPR051978">
    <property type="entry name" value="Rho-GAP_domain"/>
</dbReference>
<dbReference type="WBParaSite" id="SBAD_0001329101-mRNA-1">
    <property type="protein sequence ID" value="SBAD_0001329101-mRNA-1"/>
    <property type="gene ID" value="SBAD_0001329101"/>
</dbReference>
<feature type="region of interest" description="Disordered" evidence="1">
    <location>
        <begin position="97"/>
        <end position="133"/>
    </location>
</feature>
<dbReference type="InterPro" id="IPR057284">
    <property type="entry name" value="FF_RHG35_4th"/>
</dbReference>
<dbReference type="GO" id="GO:0005829">
    <property type="term" value="C:cytosol"/>
    <property type="evidence" value="ECO:0007669"/>
    <property type="project" value="TreeGrafter"/>
</dbReference>
<dbReference type="Gene3D" id="1.10.10.440">
    <property type="entry name" value="FF domain"/>
    <property type="match status" value="1"/>
</dbReference>
<dbReference type="GO" id="GO:0008361">
    <property type="term" value="P:regulation of cell size"/>
    <property type="evidence" value="ECO:0007669"/>
    <property type="project" value="TreeGrafter"/>
</dbReference>
<dbReference type="PANTHER" id="PTHR46005">
    <property type="entry name" value="RHO GTPASE-ACTIVATING PROTEIN 190"/>
    <property type="match status" value="1"/>
</dbReference>
<feature type="domain" description="Rho GTPase-activating protein 35-like FF" evidence="2">
    <location>
        <begin position="167"/>
        <end position="214"/>
    </location>
</feature>
<evidence type="ECO:0000256" key="1">
    <source>
        <dbReference type="SAM" id="MobiDB-lite"/>
    </source>
</evidence>
<feature type="compositionally biased region" description="Low complexity" evidence="1">
    <location>
        <begin position="107"/>
        <end position="117"/>
    </location>
</feature>
<dbReference type="EMBL" id="UZAM01019195">
    <property type="protein sequence ID" value="VDP52454.1"/>
    <property type="molecule type" value="Genomic_DNA"/>
</dbReference>
<reference evidence="5" key="1">
    <citation type="submission" date="2016-06" db="UniProtKB">
        <authorList>
            <consortium name="WormBaseParasite"/>
        </authorList>
    </citation>
    <scope>IDENTIFICATION</scope>
</reference>
<organism evidence="5">
    <name type="scientific">Soboliphyme baturini</name>
    <dbReference type="NCBI Taxonomy" id="241478"/>
    <lineage>
        <taxon>Eukaryota</taxon>
        <taxon>Metazoa</taxon>
        <taxon>Ecdysozoa</taxon>
        <taxon>Nematoda</taxon>
        <taxon>Enoplea</taxon>
        <taxon>Dorylaimia</taxon>
        <taxon>Dioctophymatida</taxon>
        <taxon>Dioctophymatoidea</taxon>
        <taxon>Soboliphymatidae</taxon>
        <taxon>Soboliphyme</taxon>
    </lineage>
</organism>
<gene>
    <name evidence="3" type="ORF">SBAD_LOCUS12878</name>
</gene>
<dbReference type="InterPro" id="IPR036517">
    <property type="entry name" value="FF_domain_sf"/>
</dbReference>
<reference evidence="3 4" key="2">
    <citation type="submission" date="2018-11" db="EMBL/GenBank/DDBJ databases">
        <authorList>
            <consortium name="Pathogen Informatics"/>
        </authorList>
    </citation>
    <scope>NUCLEOTIDE SEQUENCE [LARGE SCALE GENOMIC DNA]</scope>
</reference>
<evidence type="ECO:0000313" key="4">
    <source>
        <dbReference type="Proteomes" id="UP000270296"/>
    </source>
</evidence>
<name>A0A183JAI0_9BILA</name>
<dbReference type="Pfam" id="PF23083">
    <property type="entry name" value="FF_RHG35_4th"/>
    <property type="match status" value="1"/>
</dbReference>
<protein>
    <submittedName>
        <fullName evidence="5">RhoGAP-FF1 domain-containing protein</fullName>
    </submittedName>
</protein>
<dbReference type="Proteomes" id="UP000270296">
    <property type="component" value="Unassembled WGS sequence"/>
</dbReference>
<dbReference type="GO" id="GO:0050770">
    <property type="term" value="P:regulation of axonogenesis"/>
    <property type="evidence" value="ECO:0007669"/>
    <property type="project" value="TreeGrafter"/>
</dbReference>
<evidence type="ECO:0000313" key="3">
    <source>
        <dbReference type="EMBL" id="VDP52454.1"/>
    </source>
</evidence>
<dbReference type="OrthoDB" id="9994905at2759"/>
<sequence>MLIILFSGDSDFEHFCELCGRAKAQKLFRKYLSELRVYNHQHRVQRQLDRLPRIFSILVPDVAMLSGKSWDTVINYLQTLPDFHNYFQVVSAAGNGDYGRHSPPSSPSSSAAAASAAVTDVQPDGSESGGEDDRVSCALLHTREAEAYYRNHVAFVEAQNRRQKLLRDFSQLLSTCSQVTPGKPLNDVRIFLLGKECFESLPENDIQTIYDQYQ</sequence>
<accession>A0A183JAI0</accession>
<dbReference type="AlphaFoldDB" id="A0A183JAI0"/>
<dbReference type="GO" id="GO:0007266">
    <property type="term" value="P:Rho protein signal transduction"/>
    <property type="evidence" value="ECO:0007669"/>
    <property type="project" value="TreeGrafter"/>
</dbReference>